<dbReference type="SMART" id="SM01217">
    <property type="entry name" value="Fn3_like"/>
    <property type="match status" value="1"/>
</dbReference>
<keyword evidence="5" id="KW-0732">Signal</keyword>
<evidence type="ECO:0000256" key="2">
    <source>
        <dbReference type="ARBA" id="ARBA00004987"/>
    </source>
</evidence>
<organism evidence="14 15">
    <name type="scientific">Aspergillus pseudoustus</name>
    <dbReference type="NCBI Taxonomy" id="1810923"/>
    <lineage>
        <taxon>Eukaryota</taxon>
        <taxon>Fungi</taxon>
        <taxon>Dikarya</taxon>
        <taxon>Ascomycota</taxon>
        <taxon>Pezizomycotina</taxon>
        <taxon>Eurotiomycetes</taxon>
        <taxon>Eurotiomycetidae</taxon>
        <taxon>Eurotiales</taxon>
        <taxon>Aspergillaceae</taxon>
        <taxon>Aspergillus</taxon>
        <taxon>Aspergillus subgen. Nidulantes</taxon>
    </lineage>
</organism>
<evidence type="ECO:0000256" key="10">
    <source>
        <dbReference type="ARBA" id="ARBA00023295"/>
    </source>
</evidence>
<dbReference type="InterPro" id="IPR001764">
    <property type="entry name" value="Glyco_hydro_3_N"/>
</dbReference>
<dbReference type="InterPro" id="IPR036962">
    <property type="entry name" value="Glyco_hydro_3_N_sf"/>
</dbReference>
<dbReference type="Pfam" id="PF01915">
    <property type="entry name" value="Glyco_hydro_3_C"/>
    <property type="match status" value="1"/>
</dbReference>
<dbReference type="Gene3D" id="3.20.20.300">
    <property type="entry name" value="Glycoside hydrolase, family 3, N-terminal domain"/>
    <property type="match status" value="1"/>
</dbReference>
<dbReference type="SUPFAM" id="SSF51445">
    <property type="entry name" value="(Trans)glycosidases"/>
    <property type="match status" value="1"/>
</dbReference>
<dbReference type="PRINTS" id="PR00133">
    <property type="entry name" value="GLHYDRLASE3"/>
</dbReference>
<evidence type="ECO:0000259" key="13">
    <source>
        <dbReference type="SMART" id="SM01217"/>
    </source>
</evidence>
<dbReference type="InterPro" id="IPR050288">
    <property type="entry name" value="Cellulose_deg_GH3"/>
</dbReference>
<keyword evidence="7" id="KW-0136">Cellulose degradation</keyword>
<dbReference type="EC" id="3.2.1.21" evidence="4 12"/>
<dbReference type="InterPro" id="IPR017853">
    <property type="entry name" value="GH"/>
</dbReference>
<comment type="pathway">
    <text evidence="2 12">Glycan metabolism; cellulose degradation.</text>
</comment>
<dbReference type="InterPro" id="IPR019800">
    <property type="entry name" value="Glyco_hydro_3_AS"/>
</dbReference>
<dbReference type="Gene3D" id="2.60.40.10">
    <property type="entry name" value="Immunoglobulins"/>
    <property type="match status" value="1"/>
</dbReference>
<evidence type="ECO:0000256" key="7">
    <source>
        <dbReference type="ARBA" id="ARBA00023001"/>
    </source>
</evidence>
<dbReference type="PANTHER" id="PTHR42715:SF29">
    <property type="entry name" value="BETA-GLUCOSIDASE A-RELATED"/>
    <property type="match status" value="1"/>
</dbReference>
<dbReference type="InterPro" id="IPR026891">
    <property type="entry name" value="Fn3-like"/>
</dbReference>
<dbReference type="InterPro" id="IPR036881">
    <property type="entry name" value="Glyco_hydro_3_C_sf"/>
</dbReference>
<evidence type="ECO:0000313" key="15">
    <source>
        <dbReference type="Proteomes" id="UP001610446"/>
    </source>
</evidence>
<evidence type="ECO:0000256" key="8">
    <source>
        <dbReference type="ARBA" id="ARBA00023180"/>
    </source>
</evidence>
<evidence type="ECO:0000256" key="9">
    <source>
        <dbReference type="ARBA" id="ARBA00023277"/>
    </source>
</evidence>
<gene>
    <name evidence="14" type="ORF">BJY01DRAFT_212724</name>
</gene>
<keyword evidence="10 12" id="KW-0326">Glycosidase</keyword>
<keyword evidence="11 12" id="KW-0624">Polysaccharide degradation</keyword>
<comment type="similarity">
    <text evidence="3 12">Belongs to the glycosyl hydrolase 3 family.</text>
</comment>
<evidence type="ECO:0000313" key="14">
    <source>
        <dbReference type="EMBL" id="KAL2847224.1"/>
    </source>
</evidence>
<dbReference type="Proteomes" id="UP001610446">
    <property type="component" value="Unassembled WGS sequence"/>
</dbReference>
<keyword evidence="8" id="KW-0325">Glycoprotein</keyword>
<dbReference type="PROSITE" id="PS00775">
    <property type="entry name" value="GLYCOSYL_HYDROL_F3"/>
    <property type="match status" value="1"/>
</dbReference>
<evidence type="ECO:0000256" key="6">
    <source>
        <dbReference type="ARBA" id="ARBA00022801"/>
    </source>
</evidence>
<name>A0ABR4K4H5_9EURO</name>
<dbReference type="GO" id="GO:0016787">
    <property type="term" value="F:hydrolase activity"/>
    <property type="evidence" value="ECO:0007669"/>
    <property type="project" value="UniProtKB-KW"/>
</dbReference>
<evidence type="ECO:0000256" key="4">
    <source>
        <dbReference type="ARBA" id="ARBA00012744"/>
    </source>
</evidence>
<evidence type="ECO:0000256" key="12">
    <source>
        <dbReference type="RuleBase" id="RU361161"/>
    </source>
</evidence>
<evidence type="ECO:0000256" key="5">
    <source>
        <dbReference type="ARBA" id="ARBA00022729"/>
    </source>
</evidence>
<proteinExistence type="inferred from homology"/>
<evidence type="ECO:0000256" key="11">
    <source>
        <dbReference type="ARBA" id="ARBA00023326"/>
    </source>
</evidence>
<dbReference type="SUPFAM" id="SSF52279">
    <property type="entry name" value="Beta-D-glucan exohydrolase, C-terminal domain"/>
    <property type="match status" value="1"/>
</dbReference>
<dbReference type="Pfam" id="PF14310">
    <property type="entry name" value="Fn3-like"/>
    <property type="match status" value="1"/>
</dbReference>
<accession>A0ABR4K4H5</accession>
<feature type="domain" description="Fibronectin type III-like" evidence="13">
    <location>
        <begin position="841"/>
        <end position="909"/>
    </location>
</feature>
<dbReference type="Gene3D" id="3.40.50.1700">
    <property type="entry name" value="Glycoside hydrolase family 3 C-terminal domain"/>
    <property type="match status" value="1"/>
</dbReference>
<keyword evidence="6 12" id="KW-0378">Hydrolase</keyword>
<comment type="caution">
    <text evidence="14">The sequence shown here is derived from an EMBL/GenBank/DDBJ whole genome shotgun (WGS) entry which is preliminary data.</text>
</comment>
<evidence type="ECO:0000256" key="3">
    <source>
        <dbReference type="ARBA" id="ARBA00005336"/>
    </source>
</evidence>
<sequence>MVPWPGIQAYNLLASFASSLLPSVHQPSSLLAQSPFLGDRGVVADSTSTSSLESAHTSSDSMKLGWVEAAVLTAASVASAQDDLAYSPPYYPSPWSTGQGEWAEAYNRAVQIVSQMTLDEKVNLTSGTGWQLERCVGQTGSVPRLGVGSLCLQDSPLGIRFSDYNSAFPAGVNVAATWDKDLAYLRGQAMGQEFSDKGIDVLLGPAAGPLGRHPDGGRNWEGFSPDPVLTGVLFAESIKGIQDAGVIATAKHYILNEQEHFRQVSEAAGYGYNISDSLSENLDDKTLHELYLWPFADAVRAGVGAVMCSYNQINNSYGCQNSHLLNKVLKAELGYQGFVMSDWAATHSGVGAALAGMDMTMPGDIAFNSGTSYFGGNLTIGVLNGTIPQWRVDDMAVRIMAAYYKVGRDRLYTPPNFSSWTRDENGFAHFAVSEGEYGTVNEFVDVQRDHASVIRRVASNSVVLLKNAGSLPLSGKERNVAVLGEDAGSNPYGANGCDDRGCAQGTLAMGWGSGTANFPYLVTPEQAIQQEVLNGRGSVFAVTDNWALDKIESTAAQSTVSLVFVNSGAGEGYISVDGNEGDRNNITLWKNGENVINAAASNCNNTVVVIHSVGPVLVDQFYDHPNVTAILWAGLPGQESGSSLTDALYGRVNPSGKSPFTWGKTREAYGDPLLTEANNGNGAPQTDHTEGVFIDYRHFDKTNQTPIYEFGYGLSYTTFKYSNLSVERLNAPEYVPASGQTQSAPTFGSIGEAASYLFPEGLKRITEFIYPWINSTDLAASSGDANYGWDHSEYIPEGARDGTPQDVLPASGGAGGNPGLYDGLFRVSVTVKNTGSVAGSEVPQLYVSLGGRNEPKVVLRGFDKLYMQAGEEQVFTTTLTRRDLSNWNVAAQDWVITPHPKRVLVGSSSRKLSLKATLPTVE</sequence>
<evidence type="ECO:0000256" key="1">
    <source>
        <dbReference type="ARBA" id="ARBA00000448"/>
    </source>
</evidence>
<protein>
    <recommendedName>
        <fullName evidence="4 12">beta-glucosidase</fullName>
        <ecNumber evidence="4 12">3.2.1.21</ecNumber>
    </recommendedName>
</protein>
<reference evidence="14 15" key="1">
    <citation type="submission" date="2024-07" db="EMBL/GenBank/DDBJ databases">
        <title>Section-level genome sequencing and comparative genomics of Aspergillus sections Usti and Cavernicolus.</title>
        <authorList>
            <consortium name="Lawrence Berkeley National Laboratory"/>
            <person name="Nybo J.L."/>
            <person name="Vesth T.C."/>
            <person name="Theobald S."/>
            <person name="Frisvad J.C."/>
            <person name="Larsen T.O."/>
            <person name="Kjaerboelling I."/>
            <person name="Rothschild-Mancinelli K."/>
            <person name="Lyhne E.K."/>
            <person name="Kogle M.E."/>
            <person name="Barry K."/>
            <person name="Clum A."/>
            <person name="Na H."/>
            <person name="Ledsgaard L."/>
            <person name="Lin J."/>
            <person name="Lipzen A."/>
            <person name="Kuo A."/>
            <person name="Riley R."/>
            <person name="Mondo S."/>
            <person name="Labutti K."/>
            <person name="Haridas S."/>
            <person name="Pangalinan J."/>
            <person name="Salamov A.A."/>
            <person name="Simmons B.A."/>
            <person name="Magnuson J.K."/>
            <person name="Chen J."/>
            <person name="Drula E."/>
            <person name="Henrissat B."/>
            <person name="Wiebenga A."/>
            <person name="Lubbers R.J."/>
            <person name="Gomes A.C."/>
            <person name="Makela M.R."/>
            <person name="Stajich J."/>
            <person name="Grigoriev I.V."/>
            <person name="Mortensen U.H."/>
            <person name="De Vries R.P."/>
            <person name="Baker S.E."/>
            <person name="Andersen M.R."/>
        </authorList>
    </citation>
    <scope>NUCLEOTIDE SEQUENCE [LARGE SCALE GENOMIC DNA]</scope>
    <source>
        <strain evidence="14 15">CBS 123904</strain>
    </source>
</reference>
<dbReference type="InterPro" id="IPR002772">
    <property type="entry name" value="Glyco_hydro_3_C"/>
</dbReference>
<comment type="catalytic activity">
    <reaction evidence="1 12">
        <text>Hydrolysis of terminal, non-reducing beta-D-glucosyl residues with release of beta-D-glucose.</text>
        <dbReference type="EC" id="3.2.1.21"/>
    </reaction>
</comment>
<keyword evidence="15" id="KW-1185">Reference proteome</keyword>
<dbReference type="InterPro" id="IPR013783">
    <property type="entry name" value="Ig-like_fold"/>
</dbReference>
<dbReference type="Pfam" id="PF00933">
    <property type="entry name" value="Glyco_hydro_3"/>
    <property type="match status" value="1"/>
</dbReference>
<dbReference type="PANTHER" id="PTHR42715">
    <property type="entry name" value="BETA-GLUCOSIDASE"/>
    <property type="match status" value="1"/>
</dbReference>
<keyword evidence="9 12" id="KW-0119">Carbohydrate metabolism</keyword>
<dbReference type="EMBL" id="JBFXLU010000057">
    <property type="protein sequence ID" value="KAL2847224.1"/>
    <property type="molecule type" value="Genomic_DNA"/>
</dbReference>